<organism evidence="2 3">
    <name type="scientific">Lutispora thermophila DSM 19022</name>
    <dbReference type="NCBI Taxonomy" id="1122184"/>
    <lineage>
        <taxon>Bacteria</taxon>
        <taxon>Bacillati</taxon>
        <taxon>Bacillota</taxon>
        <taxon>Clostridia</taxon>
        <taxon>Lutisporales</taxon>
        <taxon>Lutisporaceae</taxon>
        <taxon>Lutispora</taxon>
    </lineage>
</organism>
<dbReference type="Proteomes" id="UP000184442">
    <property type="component" value="Unassembled WGS sequence"/>
</dbReference>
<keyword evidence="1" id="KW-0472">Membrane</keyword>
<protein>
    <submittedName>
        <fullName evidence="2">Uncharacterized protein</fullName>
    </submittedName>
</protein>
<keyword evidence="1" id="KW-1133">Transmembrane helix</keyword>
<sequence length="66" mass="7876">MIAWIIIIILISSWELYNMRKKDLKKEKVILIFLTLLSLFMVFIKSKYPYDISIARFALDLFGLPH</sequence>
<dbReference type="STRING" id="1122184.SAMN02745176_01394"/>
<name>A0A1M6E3I2_9FIRM</name>
<evidence type="ECO:0000256" key="1">
    <source>
        <dbReference type="SAM" id="Phobius"/>
    </source>
</evidence>
<proteinExistence type="predicted"/>
<reference evidence="2 3" key="1">
    <citation type="submission" date="2016-11" db="EMBL/GenBank/DDBJ databases">
        <authorList>
            <person name="Jaros S."/>
            <person name="Januszkiewicz K."/>
            <person name="Wedrychowicz H."/>
        </authorList>
    </citation>
    <scope>NUCLEOTIDE SEQUENCE [LARGE SCALE GENOMIC DNA]</scope>
    <source>
        <strain evidence="2 3">DSM 19022</strain>
    </source>
</reference>
<evidence type="ECO:0000313" key="2">
    <source>
        <dbReference type="EMBL" id="SHI80011.1"/>
    </source>
</evidence>
<evidence type="ECO:0000313" key="3">
    <source>
        <dbReference type="Proteomes" id="UP000184442"/>
    </source>
</evidence>
<dbReference type="EMBL" id="FQZS01000008">
    <property type="protein sequence ID" value="SHI80011.1"/>
    <property type="molecule type" value="Genomic_DNA"/>
</dbReference>
<keyword evidence="1" id="KW-0812">Transmembrane</keyword>
<gene>
    <name evidence="2" type="ORF">SAMN02745176_01394</name>
</gene>
<feature type="transmembrane region" description="Helical" evidence="1">
    <location>
        <begin position="29"/>
        <end position="48"/>
    </location>
</feature>
<accession>A0A1M6E3I2</accession>
<keyword evidence="3" id="KW-1185">Reference proteome</keyword>
<dbReference type="AlphaFoldDB" id="A0A1M6E3I2"/>